<dbReference type="CDD" id="cd06223">
    <property type="entry name" value="PRTases_typeI"/>
    <property type="match status" value="1"/>
</dbReference>
<dbReference type="InterPro" id="IPR000836">
    <property type="entry name" value="PRTase_dom"/>
</dbReference>
<dbReference type="InterPro" id="IPR005946">
    <property type="entry name" value="Rib-P_diPkinase"/>
</dbReference>
<keyword evidence="1 2" id="KW-0545">Nucleotide biosynthesis</keyword>
<keyword evidence="6" id="KW-1185">Reference proteome</keyword>
<reference evidence="5 6" key="1">
    <citation type="submission" date="2023-11" db="EMBL/GenBank/DDBJ databases">
        <title>MicrobeMod: A computational toolkit for identifying prokaryotic methylation and restriction-modification with nanopore sequencing.</title>
        <authorList>
            <person name="Crits-Christoph A."/>
            <person name="Kang S.C."/>
            <person name="Lee H."/>
            <person name="Ostrov N."/>
        </authorList>
    </citation>
    <scope>NUCLEOTIDE SEQUENCE [LARGE SCALE GENOMIC DNA]</scope>
    <source>
        <strain evidence="5 6">DSMZ 16071</strain>
    </source>
</reference>
<dbReference type="EMBL" id="CP140158">
    <property type="protein sequence ID" value="WQG84454.1"/>
    <property type="molecule type" value="Genomic_DNA"/>
</dbReference>
<accession>A0ABZ0X1S3</accession>
<gene>
    <name evidence="5" type="ORF">SR900_08245</name>
</gene>
<dbReference type="Pfam" id="PF00156">
    <property type="entry name" value="Pribosyltran"/>
    <property type="match status" value="1"/>
</dbReference>
<evidence type="ECO:0000256" key="1">
    <source>
        <dbReference type="ARBA" id="ARBA00022727"/>
    </source>
</evidence>
<dbReference type="SUPFAM" id="SSF53271">
    <property type="entry name" value="PRTase-like"/>
    <property type="match status" value="2"/>
</dbReference>
<dbReference type="PANTHER" id="PTHR10210">
    <property type="entry name" value="RIBOSE-PHOSPHATE DIPHOSPHOKINASE FAMILY MEMBER"/>
    <property type="match status" value="1"/>
</dbReference>
<dbReference type="GO" id="GO:0004749">
    <property type="term" value="F:ribose phosphate diphosphokinase activity"/>
    <property type="evidence" value="ECO:0007669"/>
    <property type="project" value="UniProtKB-EC"/>
</dbReference>
<keyword evidence="5" id="KW-0808">Transferase</keyword>
<name>A0ABZ0X1S3_9GAMM</name>
<dbReference type="EC" id="2.7.6.1" evidence="5"/>
<dbReference type="PANTHER" id="PTHR10210:SF41">
    <property type="entry name" value="RIBOSE-PHOSPHATE PYROPHOSPHOKINASE 1, CHLOROPLASTIC"/>
    <property type="match status" value="1"/>
</dbReference>
<protein>
    <submittedName>
        <fullName evidence="5">Ribose-phosphate diphosphokinase</fullName>
        <ecNumber evidence="5">2.7.6.1</ecNumber>
    </submittedName>
</protein>
<evidence type="ECO:0000313" key="5">
    <source>
        <dbReference type="EMBL" id="WQG84454.1"/>
    </source>
</evidence>
<dbReference type="InterPro" id="IPR029057">
    <property type="entry name" value="PRTase-like"/>
</dbReference>
<comment type="similarity">
    <text evidence="2">Belongs to the ribose-phosphate pyrophosphokinase family.</text>
</comment>
<dbReference type="NCBIfam" id="TIGR01251">
    <property type="entry name" value="ribP_PPkin"/>
    <property type="match status" value="1"/>
</dbReference>
<feature type="domain" description="Ribose-phosphate pyrophosphokinase N-terminal" evidence="4">
    <location>
        <begin position="18"/>
        <end position="124"/>
    </location>
</feature>
<dbReference type="InterPro" id="IPR029099">
    <property type="entry name" value="Pribosyltran_N"/>
</dbReference>
<evidence type="ECO:0000259" key="3">
    <source>
        <dbReference type="Pfam" id="PF00156"/>
    </source>
</evidence>
<dbReference type="SMART" id="SM01400">
    <property type="entry name" value="Pribosyltran_N"/>
    <property type="match status" value="1"/>
</dbReference>
<feature type="domain" description="Phosphoribosyltransferase" evidence="3">
    <location>
        <begin position="146"/>
        <end position="255"/>
    </location>
</feature>
<evidence type="ECO:0000259" key="4">
    <source>
        <dbReference type="Pfam" id="PF13793"/>
    </source>
</evidence>
<dbReference type="RefSeq" id="WP_018624924.1">
    <property type="nucleotide sequence ID" value="NZ_CP140158.1"/>
</dbReference>
<organism evidence="5 6">
    <name type="scientific">Kangiella aquimarina</name>
    <dbReference type="NCBI Taxonomy" id="261965"/>
    <lineage>
        <taxon>Bacteria</taxon>
        <taxon>Pseudomonadati</taxon>
        <taxon>Pseudomonadota</taxon>
        <taxon>Gammaproteobacteria</taxon>
        <taxon>Kangiellales</taxon>
        <taxon>Kangiellaceae</taxon>
        <taxon>Kangiella</taxon>
    </lineage>
</organism>
<sequence>MSKLQSLSRKPPLVFCLQEHPLADSLAKAMGVQRGEFSARQFPDGESYLRITADVAGRACIVVADLSNPNTKYLPLLFLVETLRELGASQVGLVAPYLSYMRQDRRFVDGEAVTSRIFAKCLSQHIDWLVTVDPHLHRYHSLNEIYSVPSRVVQGAPALAQWLKTQNDLLLVGPDSESEQWVSDIADYSQHPFVIGEKQRFGDRHVEVSLPNIDEYMGRTAVIIDDVISSGQTILECIKALKSKGIEHIQCVAVHGIFADGSDHALIHAGLSQLATSNTIPHSSNAIDITPQLITPVISMLQSTRLDSTGAIS</sequence>
<proteinExistence type="inferred from homology"/>
<dbReference type="NCBIfam" id="NF005537">
    <property type="entry name" value="PRK07199.1"/>
    <property type="match status" value="1"/>
</dbReference>
<evidence type="ECO:0000313" key="6">
    <source>
        <dbReference type="Proteomes" id="UP001324185"/>
    </source>
</evidence>
<dbReference type="Gene3D" id="3.40.50.2020">
    <property type="match status" value="2"/>
</dbReference>
<dbReference type="Pfam" id="PF13793">
    <property type="entry name" value="Pribosyltran_N"/>
    <property type="match status" value="1"/>
</dbReference>
<evidence type="ECO:0000256" key="2">
    <source>
        <dbReference type="RuleBase" id="RU004324"/>
    </source>
</evidence>
<dbReference type="Proteomes" id="UP001324185">
    <property type="component" value="Chromosome"/>
</dbReference>